<dbReference type="Proteomes" id="UP000017981">
    <property type="component" value="Unassembled WGS sequence"/>
</dbReference>
<dbReference type="PANTHER" id="PTHR10579">
    <property type="entry name" value="CALCIUM-ACTIVATED CHLORIDE CHANNEL REGULATOR"/>
    <property type="match status" value="1"/>
</dbReference>
<comment type="caution">
    <text evidence="2">The sequence shown here is derived from an EMBL/GenBank/DDBJ whole genome shotgun (WGS) entry which is preliminary data.</text>
</comment>
<dbReference type="InterPro" id="IPR036465">
    <property type="entry name" value="vWFA_dom_sf"/>
</dbReference>
<reference evidence="2 3" key="1">
    <citation type="submission" date="2013-01" db="EMBL/GenBank/DDBJ databases">
        <authorList>
            <person name="Bench S."/>
        </authorList>
    </citation>
    <scope>NUCLEOTIDE SEQUENCE [LARGE SCALE GENOMIC DNA]</scope>
    <source>
        <strain evidence="2 3">WH 0005</strain>
    </source>
</reference>
<dbReference type="EMBL" id="CAQL01001112">
    <property type="protein sequence ID" value="CCQ58864.1"/>
    <property type="molecule type" value="Genomic_DNA"/>
</dbReference>
<dbReference type="Pfam" id="PF00092">
    <property type="entry name" value="VWA"/>
    <property type="match status" value="1"/>
</dbReference>
<gene>
    <name evidence="2" type="ORF">CWATWH0005_986</name>
</gene>
<evidence type="ECO:0000259" key="1">
    <source>
        <dbReference type="PROSITE" id="PS50234"/>
    </source>
</evidence>
<name>T2J142_CROWT</name>
<dbReference type="InterPro" id="IPR002035">
    <property type="entry name" value="VWF_A"/>
</dbReference>
<feature type="domain" description="VWFA" evidence="1">
    <location>
        <begin position="42"/>
        <end position="243"/>
    </location>
</feature>
<dbReference type="SUPFAM" id="SSF53300">
    <property type="entry name" value="vWA-like"/>
    <property type="match status" value="1"/>
</dbReference>
<dbReference type="PANTHER" id="PTHR10579:SF43">
    <property type="entry name" value="ZINC FINGER (C3HC4-TYPE RING FINGER) FAMILY PROTEIN"/>
    <property type="match status" value="1"/>
</dbReference>
<reference evidence="2 3" key="2">
    <citation type="submission" date="2013-09" db="EMBL/GenBank/DDBJ databases">
        <title>Whole genome comparison of six Crocosphaera watsonii strains with differing phenotypes.</title>
        <authorList>
            <person name="Bench S.R."/>
            <person name="Heller P."/>
            <person name="Frank I."/>
            <person name="Arciniega M."/>
            <person name="Shilova I.N."/>
            <person name="Zehr J.P."/>
        </authorList>
    </citation>
    <scope>NUCLEOTIDE SEQUENCE [LARGE SCALE GENOMIC DNA]</scope>
    <source>
        <strain evidence="2 3">WH 0005</strain>
    </source>
</reference>
<dbReference type="SMART" id="SM00327">
    <property type="entry name" value="VWA"/>
    <property type="match status" value="1"/>
</dbReference>
<proteinExistence type="predicted"/>
<accession>T2J142</accession>
<dbReference type="PROSITE" id="PS50234">
    <property type="entry name" value="VWFA"/>
    <property type="match status" value="1"/>
</dbReference>
<dbReference type="RefSeq" id="WP_021834021.1">
    <property type="nucleotide sequence ID" value="NZ_CAQL01001112.1"/>
</dbReference>
<organism evidence="2 3">
    <name type="scientific">Crocosphaera watsonii WH 0005</name>
    <dbReference type="NCBI Taxonomy" id="423472"/>
    <lineage>
        <taxon>Bacteria</taxon>
        <taxon>Bacillati</taxon>
        <taxon>Cyanobacteriota</taxon>
        <taxon>Cyanophyceae</taxon>
        <taxon>Oscillatoriophycideae</taxon>
        <taxon>Chroococcales</taxon>
        <taxon>Aphanothecaceae</taxon>
        <taxon>Crocosphaera</taxon>
    </lineage>
</organism>
<protein>
    <recommendedName>
        <fullName evidence="1">VWFA domain-containing protein</fullName>
    </recommendedName>
</protein>
<sequence>MLNVSLTPHRDFLPADTPEQRLFLMMKIRPQAEAAQSRPSTTFSFLIDTSGSMYEIVEGNPQPTGVTYTSDGKQYDQVTGGITKLDVVIESLKKLINSGRLTQEDRLALIRFDDQASTLIGLTPATEISQIEAAIDQLRQFSGGTCLGRGMEEVLSLLGNQSMTSRRALIFTDGQTIGEADCRELATQFAQSNIPITALGVGDYNEDLLLHLSDTTGGQCGHIVSEPPSSPQQIAIADFPNYIIQAYQQAQTEVINNIKLNIRAVKGVNLTKITRVYPDQAEYPLTSLPYPIGNAAAGDDTIYILEFAVDSRTSSRARIAQIGLTYDIPGLNRRGEQPPLNVVVQFLAGQTGAAQVNQEVMGYVQQRNIGKLVGDAAKVADQNPEQAEKLLETARRMTVKIGNNDMLESLNQASDELRKTRRISDNTRKTVKMGSRGKTVKIDSDINEQLSSDEAIRNLTGT</sequence>
<dbReference type="AlphaFoldDB" id="T2J142"/>
<evidence type="ECO:0000313" key="2">
    <source>
        <dbReference type="EMBL" id="CCQ58864.1"/>
    </source>
</evidence>
<dbReference type="InterPro" id="IPR051266">
    <property type="entry name" value="CLCR"/>
</dbReference>
<dbReference type="Gene3D" id="3.40.50.410">
    <property type="entry name" value="von Willebrand factor, type A domain"/>
    <property type="match status" value="1"/>
</dbReference>
<evidence type="ECO:0000313" key="3">
    <source>
        <dbReference type="Proteomes" id="UP000017981"/>
    </source>
</evidence>